<evidence type="ECO:0000313" key="3">
    <source>
        <dbReference type="Proteomes" id="UP000499080"/>
    </source>
</evidence>
<keyword evidence="3" id="KW-1185">Reference proteome</keyword>
<feature type="compositionally biased region" description="Polar residues" evidence="1">
    <location>
        <begin position="16"/>
        <end position="75"/>
    </location>
</feature>
<gene>
    <name evidence="2" type="ORF">AVEN_9985_1</name>
</gene>
<dbReference type="Proteomes" id="UP000499080">
    <property type="component" value="Unassembled WGS sequence"/>
</dbReference>
<organism evidence="2 3">
    <name type="scientific">Araneus ventricosus</name>
    <name type="common">Orbweaver spider</name>
    <name type="synonym">Epeira ventricosa</name>
    <dbReference type="NCBI Taxonomy" id="182803"/>
    <lineage>
        <taxon>Eukaryota</taxon>
        <taxon>Metazoa</taxon>
        <taxon>Ecdysozoa</taxon>
        <taxon>Arthropoda</taxon>
        <taxon>Chelicerata</taxon>
        <taxon>Arachnida</taxon>
        <taxon>Araneae</taxon>
        <taxon>Araneomorphae</taxon>
        <taxon>Entelegynae</taxon>
        <taxon>Araneoidea</taxon>
        <taxon>Araneidae</taxon>
        <taxon>Araneus</taxon>
    </lineage>
</organism>
<evidence type="ECO:0000256" key="1">
    <source>
        <dbReference type="SAM" id="MobiDB-lite"/>
    </source>
</evidence>
<reference evidence="2 3" key="1">
    <citation type="journal article" date="2019" name="Sci. Rep.">
        <title>Orb-weaving spider Araneus ventricosus genome elucidates the spidroin gene catalogue.</title>
        <authorList>
            <person name="Kono N."/>
            <person name="Nakamura H."/>
            <person name="Ohtoshi R."/>
            <person name="Moran D.A.P."/>
            <person name="Shinohara A."/>
            <person name="Yoshida Y."/>
            <person name="Fujiwara M."/>
            <person name="Mori M."/>
            <person name="Tomita M."/>
            <person name="Arakawa K."/>
        </authorList>
    </citation>
    <scope>NUCLEOTIDE SEQUENCE [LARGE SCALE GENOMIC DNA]</scope>
</reference>
<dbReference type="AlphaFoldDB" id="A0A4Y2FBS5"/>
<evidence type="ECO:0000313" key="2">
    <source>
        <dbReference type="EMBL" id="GBM37705.1"/>
    </source>
</evidence>
<sequence>MSNIQKRAPTDAHNYRGQNIGMTRNANWTSPTNKLPDNSGTHNKTSRGQQLYRNTTNPAVAGTSTKIPPTQQLRNQLTATTERGGLERGEKQFIFATHCWGG</sequence>
<dbReference type="EMBL" id="BGPR01000847">
    <property type="protein sequence ID" value="GBM37705.1"/>
    <property type="molecule type" value="Genomic_DNA"/>
</dbReference>
<name>A0A4Y2FBS5_ARAVE</name>
<proteinExistence type="predicted"/>
<protein>
    <submittedName>
        <fullName evidence="2">Uncharacterized protein</fullName>
    </submittedName>
</protein>
<feature type="region of interest" description="Disordered" evidence="1">
    <location>
        <begin position="1"/>
        <end position="75"/>
    </location>
</feature>
<accession>A0A4Y2FBS5</accession>
<comment type="caution">
    <text evidence="2">The sequence shown here is derived from an EMBL/GenBank/DDBJ whole genome shotgun (WGS) entry which is preliminary data.</text>
</comment>